<dbReference type="SUPFAM" id="SSF54695">
    <property type="entry name" value="POZ domain"/>
    <property type="match status" value="1"/>
</dbReference>
<keyword evidence="1" id="KW-0175">Coiled coil</keyword>
<dbReference type="OrthoDB" id="3789582at2759"/>
<dbReference type="AlphaFoldDB" id="A0A6A6ZAF5"/>
<organism evidence="3 4">
    <name type="scientific">Ophiobolus disseminans</name>
    <dbReference type="NCBI Taxonomy" id="1469910"/>
    <lineage>
        <taxon>Eukaryota</taxon>
        <taxon>Fungi</taxon>
        <taxon>Dikarya</taxon>
        <taxon>Ascomycota</taxon>
        <taxon>Pezizomycotina</taxon>
        <taxon>Dothideomycetes</taxon>
        <taxon>Pleosporomycetidae</taxon>
        <taxon>Pleosporales</taxon>
        <taxon>Pleosporineae</taxon>
        <taxon>Phaeosphaeriaceae</taxon>
        <taxon>Ophiobolus</taxon>
    </lineage>
</organism>
<dbReference type="CDD" id="cd18186">
    <property type="entry name" value="BTB_POZ_ZBTB_KLHL-like"/>
    <property type="match status" value="1"/>
</dbReference>
<name>A0A6A6ZAF5_9PLEO</name>
<dbReference type="Proteomes" id="UP000799424">
    <property type="component" value="Unassembled WGS sequence"/>
</dbReference>
<feature type="domain" description="BTB" evidence="2">
    <location>
        <begin position="15"/>
        <end position="92"/>
    </location>
</feature>
<dbReference type="InterPro" id="IPR011333">
    <property type="entry name" value="SKP1/BTB/POZ_sf"/>
</dbReference>
<evidence type="ECO:0000313" key="4">
    <source>
        <dbReference type="Proteomes" id="UP000799424"/>
    </source>
</evidence>
<feature type="coiled-coil region" evidence="1">
    <location>
        <begin position="225"/>
        <end position="259"/>
    </location>
</feature>
<proteinExistence type="predicted"/>
<dbReference type="Pfam" id="PF00651">
    <property type="entry name" value="BTB"/>
    <property type="match status" value="1"/>
</dbReference>
<dbReference type="EMBL" id="MU006261">
    <property type="protein sequence ID" value="KAF2818092.1"/>
    <property type="molecule type" value="Genomic_DNA"/>
</dbReference>
<evidence type="ECO:0000256" key="1">
    <source>
        <dbReference type="SAM" id="Coils"/>
    </source>
</evidence>
<dbReference type="Gene3D" id="3.30.710.10">
    <property type="entry name" value="Potassium Channel Kv1.1, Chain A"/>
    <property type="match status" value="1"/>
</dbReference>
<gene>
    <name evidence="3" type="ORF">CC86DRAFT_473015</name>
</gene>
<reference evidence="3" key="1">
    <citation type="journal article" date="2020" name="Stud. Mycol.">
        <title>101 Dothideomycetes genomes: a test case for predicting lifestyles and emergence of pathogens.</title>
        <authorList>
            <person name="Haridas S."/>
            <person name="Albert R."/>
            <person name="Binder M."/>
            <person name="Bloem J."/>
            <person name="Labutti K."/>
            <person name="Salamov A."/>
            <person name="Andreopoulos B."/>
            <person name="Baker S."/>
            <person name="Barry K."/>
            <person name="Bills G."/>
            <person name="Bluhm B."/>
            <person name="Cannon C."/>
            <person name="Castanera R."/>
            <person name="Culley D."/>
            <person name="Daum C."/>
            <person name="Ezra D."/>
            <person name="Gonzalez J."/>
            <person name="Henrissat B."/>
            <person name="Kuo A."/>
            <person name="Liang C."/>
            <person name="Lipzen A."/>
            <person name="Lutzoni F."/>
            <person name="Magnuson J."/>
            <person name="Mondo S."/>
            <person name="Nolan M."/>
            <person name="Ohm R."/>
            <person name="Pangilinan J."/>
            <person name="Park H.-J."/>
            <person name="Ramirez L."/>
            <person name="Alfaro M."/>
            <person name="Sun H."/>
            <person name="Tritt A."/>
            <person name="Yoshinaga Y."/>
            <person name="Zwiers L.-H."/>
            <person name="Turgeon B."/>
            <person name="Goodwin S."/>
            <person name="Spatafora J."/>
            <person name="Crous P."/>
            <person name="Grigoriev I."/>
        </authorList>
    </citation>
    <scope>NUCLEOTIDE SEQUENCE</scope>
    <source>
        <strain evidence="3">CBS 113818</strain>
    </source>
</reference>
<dbReference type="InterPro" id="IPR000210">
    <property type="entry name" value="BTB/POZ_dom"/>
</dbReference>
<evidence type="ECO:0000259" key="2">
    <source>
        <dbReference type="Pfam" id="PF00651"/>
    </source>
</evidence>
<accession>A0A6A6ZAF5</accession>
<keyword evidence="4" id="KW-1185">Reference proteome</keyword>
<sequence length="358" mass="40095">MQPPSSCVVVDENGDVEVVIHDNRFLVLSSKMAAISPKFRDLFNVRHNSLAKSVVELPDENPEAFLLICQLAHGFFIRSDSISMETLLHMAKAIERYSIPATSKVHHMVMFCFVVRTLRPGSLETIKLLRILQVAKILGSALFKQLLEDVFILRPLPYETLPIGHDATSQSADHVILLANLMLKGAECRAEVASALIAPTADISMPYQEENPKLATWVLKQNPGLQEIDSRLQDAQNRLNRQSEQLHIAHRAIDQAKDNANAYLRHAIRVDEEGDEEVSKKATAEQGTYYDVNRVEVQLGIDEQGAEDVFEDANEFECASSCSTEFEDIDAYCKPVDEQYDGYMQFDDNESIASAITI</sequence>
<evidence type="ECO:0000313" key="3">
    <source>
        <dbReference type="EMBL" id="KAF2818092.1"/>
    </source>
</evidence>
<protein>
    <recommendedName>
        <fullName evidence="2">BTB domain-containing protein</fullName>
    </recommendedName>
</protein>